<dbReference type="EMBL" id="JACEFO010001825">
    <property type="protein sequence ID" value="KAF8700731.1"/>
    <property type="molecule type" value="Genomic_DNA"/>
</dbReference>
<evidence type="ECO:0000256" key="1">
    <source>
        <dbReference type="ARBA" id="ARBA00004141"/>
    </source>
</evidence>
<evidence type="ECO:0000313" key="5">
    <source>
        <dbReference type="Proteomes" id="UP000636709"/>
    </source>
</evidence>
<dbReference type="Gramene" id="Dexi2A01G0026210.1">
    <property type="protein sequence ID" value="Dexi2A01G0026210.1:cds"/>
    <property type="gene ID" value="Dexi2A01G0026210"/>
</dbReference>
<protein>
    <recommendedName>
        <fullName evidence="3">Cyanobacterial aminoacyl-tRNA synthetase CAAD domain-containing protein</fullName>
    </recommendedName>
</protein>
<dbReference type="PANTHER" id="PTHR33222:SF9">
    <property type="entry name" value="PROTEIN CURVATURE THYLAKOID 1B, CHLOROPLASTIC"/>
    <property type="match status" value="1"/>
</dbReference>
<reference evidence="4" key="1">
    <citation type="submission" date="2020-07" db="EMBL/GenBank/DDBJ databases">
        <title>Genome sequence and genetic diversity analysis of an under-domesticated orphan crop, white fonio (Digitaria exilis).</title>
        <authorList>
            <person name="Bennetzen J.L."/>
            <person name="Chen S."/>
            <person name="Ma X."/>
            <person name="Wang X."/>
            <person name="Yssel A.E.J."/>
            <person name="Chaluvadi S.R."/>
            <person name="Johnson M."/>
            <person name="Gangashetty P."/>
            <person name="Hamidou F."/>
            <person name="Sanogo M.D."/>
            <person name="Zwaenepoel A."/>
            <person name="Wallace J."/>
            <person name="Van De Peer Y."/>
            <person name="Van Deynze A."/>
        </authorList>
    </citation>
    <scope>NUCLEOTIDE SEQUENCE</scope>
    <source>
        <tissue evidence="4">Leaves</tissue>
    </source>
</reference>
<dbReference type="InterPro" id="IPR025564">
    <property type="entry name" value="CAAD_dom"/>
</dbReference>
<comment type="caution">
    <text evidence="4">The sequence shown here is derived from an EMBL/GenBank/DDBJ whole genome shotgun (WGS) entry which is preliminary data.</text>
</comment>
<gene>
    <name evidence="4" type="ORF">HU200_034084</name>
</gene>
<dbReference type="Pfam" id="PF14159">
    <property type="entry name" value="CAAD"/>
    <property type="match status" value="1"/>
</dbReference>
<accession>A0A835EQR2</accession>
<organism evidence="4 5">
    <name type="scientific">Digitaria exilis</name>
    <dbReference type="NCBI Taxonomy" id="1010633"/>
    <lineage>
        <taxon>Eukaryota</taxon>
        <taxon>Viridiplantae</taxon>
        <taxon>Streptophyta</taxon>
        <taxon>Embryophyta</taxon>
        <taxon>Tracheophyta</taxon>
        <taxon>Spermatophyta</taxon>
        <taxon>Magnoliopsida</taxon>
        <taxon>Liliopsida</taxon>
        <taxon>Poales</taxon>
        <taxon>Poaceae</taxon>
        <taxon>PACMAD clade</taxon>
        <taxon>Panicoideae</taxon>
        <taxon>Panicodae</taxon>
        <taxon>Paniceae</taxon>
        <taxon>Anthephorinae</taxon>
        <taxon>Digitaria</taxon>
    </lineage>
</organism>
<feature type="transmembrane region" description="Helical" evidence="2">
    <location>
        <begin position="71"/>
        <end position="91"/>
    </location>
</feature>
<feature type="transmembrane region" description="Helical" evidence="2">
    <location>
        <begin position="98"/>
        <end position="117"/>
    </location>
</feature>
<evidence type="ECO:0000256" key="2">
    <source>
        <dbReference type="SAM" id="Phobius"/>
    </source>
</evidence>
<dbReference type="InterPro" id="IPR033344">
    <property type="entry name" value="CURT1"/>
</dbReference>
<dbReference type="OrthoDB" id="2014299at2759"/>
<dbReference type="AlphaFoldDB" id="A0A835EQR2"/>
<keyword evidence="5" id="KW-1185">Reference proteome</keyword>
<feature type="domain" description="Cyanobacterial aminoacyl-tRNA synthetase CAAD" evidence="3">
    <location>
        <begin position="59"/>
        <end position="126"/>
    </location>
</feature>
<dbReference type="GO" id="GO:0009535">
    <property type="term" value="C:chloroplast thylakoid membrane"/>
    <property type="evidence" value="ECO:0007669"/>
    <property type="project" value="TreeGrafter"/>
</dbReference>
<keyword evidence="2" id="KW-0472">Membrane</keyword>
<dbReference type="Proteomes" id="UP000636709">
    <property type="component" value="Unassembled WGS sequence"/>
</dbReference>
<sequence>MATTCHLAAPLGLAPLPRSRAAVVAVSQCGFKISRGGVAIRATSGGEQATEDVPEIVKAAQDAWDKVEDKYAVATIGVVAIVALWTAVGALKAIDKLPILPGVFELVGLGYTGWFTYRNLIFQPDR</sequence>
<keyword evidence="2" id="KW-1133">Transmembrane helix</keyword>
<dbReference type="PANTHER" id="PTHR33222">
    <property type="match status" value="1"/>
</dbReference>
<proteinExistence type="predicted"/>
<name>A0A835EQR2_9POAL</name>
<comment type="subcellular location">
    <subcellularLocation>
        <location evidence="1">Membrane</location>
        <topology evidence="1">Multi-pass membrane protein</topology>
    </subcellularLocation>
</comment>
<evidence type="ECO:0000313" key="4">
    <source>
        <dbReference type="EMBL" id="KAF8700731.1"/>
    </source>
</evidence>
<evidence type="ECO:0000259" key="3">
    <source>
        <dbReference type="Pfam" id="PF14159"/>
    </source>
</evidence>
<keyword evidence="2" id="KW-0812">Transmembrane</keyword>